<feature type="region of interest" description="Disordered" evidence="2">
    <location>
        <begin position="191"/>
        <end position="461"/>
    </location>
</feature>
<feature type="region of interest" description="Disordered" evidence="2">
    <location>
        <begin position="1251"/>
        <end position="1353"/>
    </location>
</feature>
<feature type="coiled-coil region" evidence="1">
    <location>
        <begin position="594"/>
        <end position="635"/>
    </location>
</feature>
<sequence length="1353" mass="148976">MATVGMNAFLERGADSVNGTGDTTAYAVKCRRCCHPLIDIAKTTTSADGKRIAEGNALSETVVRVDDYFRCGTPDCEARIAFRSNSVESRMMVELNPNEIVVPSNGLVHSDSGESSEPEDPFEGDPVKVVSHPTQTNKVSLTNGPRLTEIDSSVALIVTEINPVSGCNVASRLDIPAWSAGDQIAPASLWNGHGYEPEGSNSIPGLDLTGSDASSTNLDKRTPSSRSDSPVPSRSRSRTPAQESTILKAPTPRRNSNSEVPNTHINPSPSRNSRSRTPVAVDQRPQSRSTSLSRPPNVSSQNRSPRHSISRSTSPVQKLPTHANGHSQSRSRSPIRRAEPFADESPPVDKGKRATGRRDASTSATVPSTQPAISQRDSVMNRSKRAPEPSSDADPPTPIDHNKPNNSSHVASGVVNSNLNRTDRRALRKEQESPLRSTYDVPSRNQLSNGGSPLGNGSDSGAVVRWDANVEKQNANTRSGDPSVSSFKTGVRFDGVTIEDIDNRFRDVEEAFIQTTHLLAHLKLRLDRTVRRDETERFEADPFGMRLRRPEEDPRVDDLLRRVEDLEAQERMNDGEVNSSFGESRVQALETMIARESNDRAAKLEAIKSELEAAVRAAQQREDDLRKELENITTIARRPSGEDGNTDGIGAPLATTIVTTLAGEASVVSEETRRAIEEGKRTMEELRLELQRTREQRAKGGAVEGQDKETERLKRIIREQGEEQVRLQKQLEERNREQDHFRKRFEQQEAHLRKLQEERVAEVKKLELRFDQVTGGLKERLENQEREGTSLRQLLEERDRIGNEIQKQFDLQKREGDEWRLKVEAFMEQSQGIMILPANANLPRPHISKMALTPGVLLEDINLPPNETRLGIAPPPNPPDVLSERVPVVPTRTYKSHTSAQSGDATVTHAGQYRPDSSAVPQKMMVSAVPSASFKKQKIVALAQGGNQGAMEAPTVPTKISSTRDARRASDSARNQRSTTRSNSAHTPQAGDVSRSRERSQNSGPKSTFVAPGEAMENHSGSKKVPDEGPHFGVGAAPQNHTAISSKRGEANVWDLDYPSPSSAKRAPLSTPPKPPSVSSVNKQMLATSETNSVTAHSDKQTQRSKLSGVLASRSNVEGASSTSRQRTKTDNITISKKSAQIMNLPGSRKPSIPTKSTVPQQLPGEERRQRIVLHPALPLATDSEVDELTKMSPVPINPRLLEPRYVFPGEPGFRFQWAAPVPPQLSDVDLSAHRSTKDLLHPPELLKRPTLANYTDPASTDDVCAYEPTSIPPSTHVGKKHQRKRDRTPELESEDGAPPLPDTPRSLRPRSRAQTAASLVQDNREDQRGKRNLETLEESELPARRQAKRQRR</sequence>
<feature type="compositionally biased region" description="Basic and acidic residues" evidence="2">
    <location>
        <begin position="962"/>
        <end position="971"/>
    </location>
</feature>
<feature type="compositionally biased region" description="Low complexity" evidence="2">
    <location>
        <begin position="224"/>
        <end position="240"/>
    </location>
</feature>
<feature type="compositionally biased region" description="Low complexity" evidence="2">
    <location>
        <begin position="266"/>
        <end position="276"/>
    </location>
</feature>
<dbReference type="EMBL" id="KQ965731">
    <property type="protein sequence ID" value="KXS22318.1"/>
    <property type="molecule type" value="Genomic_DNA"/>
</dbReference>
<feature type="compositionally biased region" description="Basic and acidic residues" evidence="2">
    <location>
        <begin position="347"/>
        <end position="360"/>
    </location>
</feature>
<evidence type="ECO:0000313" key="3">
    <source>
        <dbReference type="EMBL" id="KXS22318.1"/>
    </source>
</evidence>
<feature type="compositionally biased region" description="Polar residues" evidence="2">
    <location>
        <begin position="1081"/>
        <end position="1096"/>
    </location>
</feature>
<feature type="compositionally biased region" description="Polar residues" evidence="2">
    <location>
        <begin position="1313"/>
        <end position="1322"/>
    </location>
</feature>
<keyword evidence="4" id="KW-1185">Reference proteome</keyword>
<reference evidence="3 4" key="1">
    <citation type="journal article" date="2015" name="Genome Biol. Evol.">
        <title>Phylogenomic analyses indicate that early fungi evolved digesting cell walls of algal ancestors of land plants.</title>
        <authorList>
            <person name="Chang Y."/>
            <person name="Wang S."/>
            <person name="Sekimoto S."/>
            <person name="Aerts A.L."/>
            <person name="Choi C."/>
            <person name="Clum A."/>
            <person name="LaButti K.M."/>
            <person name="Lindquist E.A."/>
            <person name="Yee Ngan C."/>
            <person name="Ohm R.A."/>
            <person name="Salamov A.A."/>
            <person name="Grigoriev I.V."/>
            <person name="Spatafora J.W."/>
            <person name="Berbee M.L."/>
        </authorList>
    </citation>
    <scope>NUCLEOTIDE SEQUENCE [LARGE SCALE GENOMIC DNA]</scope>
    <source>
        <strain evidence="3 4">JEL478</strain>
    </source>
</reference>
<feature type="compositionally biased region" description="Acidic residues" evidence="2">
    <location>
        <begin position="114"/>
        <end position="123"/>
    </location>
</feature>
<feature type="region of interest" description="Disordered" evidence="2">
    <location>
        <begin position="945"/>
        <end position="1131"/>
    </location>
</feature>
<feature type="region of interest" description="Disordered" evidence="2">
    <location>
        <begin position="106"/>
        <end position="125"/>
    </location>
</feature>
<feature type="compositionally biased region" description="Polar residues" evidence="2">
    <location>
        <begin position="896"/>
        <end position="905"/>
    </location>
</feature>
<accession>A0A139AZZ7</accession>
<dbReference type="Proteomes" id="UP000070544">
    <property type="component" value="Unassembled WGS sequence"/>
</dbReference>
<evidence type="ECO:0000313" key="4">
    <source>
        <dbReference type="Proteomes" id="UP000070544"/>
    </source>
</evidence>
<protein>
    <submittedName>
        <fullName evidence="3">Uncharacterized protein</fullName>
    </submittedName>
</protein>
<evidence type="ECO:0000256" key="2">
    <source>
        <dbReference type="SAM" id="MobiDB-lite"/>
    </source>
</evidence>
<feature type="compositionally biased region" description="Basic and acidic residues" evidence="2">
    <location>
        <begin position="1323"/>
        <end position="1335"/>
    </location>
</feature>
<feature type="coiled-coil region" evidence="1">
    <location>
        <begin position="669"/>
        <end position="798"/>
    </location>
</feature>
<evidence type="ECO:0000256" key="1">
    <source>
        <dbReference type="SAM" id="Coils"/>
    </source>
</evidence>
<feature type="compositionally biased region" description="Polar residues" evidence="2">
    <location>
        <begin position="284"/>
        <end position="303"/>
    </location>
</feature>
<gene>
    <name evidence="3" type="ORF">M427DRAFT_40235</name>
</gene>
<feature type="compositionally biased region" description="Polar residues" evidence="2">
    <location>
        <begin position="1113"/>
        <end position="1131"/>
    </location>
</feature>
<proteinExistence type="predicted"/>
<feature type="compositionally biased region" description="Low complexity" evidence="2">
    <location>
        <begin position="447"/>
        <end position="461"/>
    </location>
</feature>
<feature type="region of interest" description="Disordered" evidence="2">
    <location>
        <begin position="893"/>
        <end position="918"/>
    </location>
</feature>
<feature type="region of interest" description="Disordered" evidence="2">
    <location>
        <begin position="1144"/>
        <end position="1163"/>
    </location>
</feature>
<keyword evidence="1" id="KW-0175">Coiled coil</keyword>
<name>A0A139AZZ7_GONPJ</name>
<feature type="compositionally biased region" description="Basic residues" evidence="2">
    <location>
        <begin position="1278"/>
        <end position="1287"/>
    </location>
</feature>
<dbReference type="OrthoDB" id="10686355at2759"/>
<feature type="compositionally biased region" description="Polar residues" evidence="2">
    <location>
        <begin position="253"/>
        <end position="265"/>
    </location>
</feature>
<feature type="compositionally biased region" description="Polar residues" evidence="2">
    <location>
        <begin position="404"/>
        <end position="420"/>
    </location>
</feature>
<feature type="compositionally biased region" description="Basic and acidic residues" evidence="2">
    <location>
        <begin position="421"/>
        <end position="433"/>
    </location>
</feature>
<feature type="compositionally biased region" description="Polar residues" evidence="2">
    <location>
        <begin position="361"/>
        <end position="381"/>
    </location>
</feature>
<organism evidence="3 4">
    <name type="scientific">Gonapodya prolifera (strain JEL478)</name>
    <name type="common">Monoblepharis prolifera</name>
    <dbReference type="NCBI Taxonomy" id="1344416"/>
    <lineage>
        <taxon>Eukaryota</taxon>
        <taxon>Fungi</taxon>
        <taxon>Fungi incertae sedis</taxon>
        <taxon>Chytridiomycota</taxon>
        <taxon>Chytridiomycota incertae sedis</taxon>
        <taxon>Monoblepharidomycetes</taxon>
        <taxon>Monoblepharidales</taxon>
        <taxon>Gonapodyaceae</taxon>
        <taxon>Gonapodya</taxon>
    </lineage>
</organism>